<evidence type="ECO:0000256" key="1">
    <source>
        <dbReference type="SAM" id="MobiDB-lite"/>
    </source>
</evidence>
<proteinExistence type="predicted"/>
<dbReference type="RefSeq" id="WP_091490182.1">
    <property type="nucleotide sequence ID" value="NZ_FOMH01000001.1"/>
</dbReference>
<evidence type="ECO:0000313" key="2">
    <source>
        <dbReference type="EMBL" id="SFC55979.1"/>
    </source>
</evidence>
<gene>
    <name evidence="2" type="ORF">SAMN05216297_101253</name>
</gene>
<sequence>MKKIAFIIIASLLIVSCQEPQKKEEEKSQIGKYQMTVIQRTDTGEVCLFVLDTETGRVTMRNDKSGSWAPQGAPDDSIDKSL</sequence>
<protein>
    <submittedName>
        <fullName evidence="2">Uncharacterized protein</fullName>
    </submittedName>
</protein>
<evidence type="ECO:0000313" key="3">
    <source>
        <dbReference type="Proteomes" id="UP000199672"/>
    </source>
</evidence>
<keyword evidence="3" id="KW-1185">Reference proteome</keyword>
<reference evidence="3" key="1">
    <citation type="submission" date="2016-10" db="EMBL/GenBank/DDBJ databases">
        <authorList>
            <person name="Varghese N."/>
            <person name="Submissions S."/>
        </authorList>
    </citation>
    <scope>NUCLEOTIDE SEQUENCE [LARGE SCALE GENOMIC DNA]</scope>
    <source>
        <strain evidence="3">CGMCC 1.10370</strain>
    </source>
</reference>
<dbReference type="Proteomes" id="UP000199672">
    <property type="component" value="Unassembled WGS sequence"/>
</dbReference>
<feature type="region of interest" description="Disordered" evidence="1">
    <location>
        <begin position="60"/>
        <end position="82"/>
    </location>
</feature>
<name>A0A1I1K4V0_9FLAO</name>
<organism evidence="2 3">
    <name type="scientific">Flavobacterium phragmitis</name>
    <dbReference type="NCBI Taxonomy" id="739143"/>
    <lineage>
        <taxon>Bacteria</taxon>
        <taxon>Pseudomonadati</taxon>
        <taxon>Bacteroidota</taxon>
        <taxon>Flavobacteriia</taxon>
        <taxon>Flavobacteriales</taxon>
        <taxon>Flavobacteriaceae</taxon>
        <taxon>Flavobacterium</taxon>
    </lineage>
</organism>
<dbReference type="AlphaFoldDB" id="A0A1I1K4V0"/>
<dbReference type="STRING" id="739143.SAMN05216297_101253"/>
<dbReference type="EMBL" id="FOMH01000001">
    <property type="protein sequence ID" value="SFC55979.1"/>
    <property type="molecule type" value="Genomic_DNA"/>
</dbReference>
<dbReference type="OrthoDB" id="1365670at2"/>
<accession>A0A1I1K4V0</accession>
<dbReference type="PROSITE" id="PS51257">
    <property type="entry name" value="PROKAR_LIPOPROTEIN"/>
    <property type="match status" value="1"/>
</dbReference>